<keyword evidence="3" id="KW-1185">Reference proteome</keyword>
<organism evidence="2 3">
    <name type="scientific">Cyclotella atomus</name>
    <dbReference type="NCBI Taxonomy" id="382360"/>
    <lineage>
        <taxon>Eukaryota</taxon>
        <taxon>Sar</taxon>
        <taxon>Stramenopiles</taxon>
        <taxon>Ochrophyta</taxon>
        <taxon>Bacillariophyta</taxon>
        <taxon>Coscinodiscophyceae</taxon>
        <taxon>Thalassiosirophycidae</taxon>
        <taxon>Stephanodiscales</taxon>
        <taxon>Stephanodiscaceae</taxon>
        <taxon>Cyclotella</taxon>
    </lineage>
</organism>
<dbReference type="Proteomes" id="UP001530400">
    <property type="component" value="Unassembled WGS sequence"/>
</dbReference>
<name>A0ABD3QFY9_9STRA</name>
<feature type="region of interest" description="Disordered" evidence="1">
    <location>
        <begin position="1"/>
        <end position="76"/>
    </location>
</feature>
<dbReference type="EMBL" id="JALLPJ020000192">
    <property type="protein sequence ID" value="KAL3799225.1"/>
    <property type="molecule type" value="Genomic_DNA"/>
</dbReference>
<sequence>MPEASHPKRTVAETRSSKRKTRSAAAPFFEPSPKQHCKSTKSKSSVTPSPKNETNAPTKSKTEAKQQEPADSPWLAHDSTLNYKGEFVVEHDFITNWSDLEPLPLFQALKKLLDDPMFHYIQEKVAYTDKIGELRKWRQYAHTLSKYPTDAINLVLEEHAADMTMHRDLLKSLRDEINEKRYGGKRFYLRALNCIFFDSFKRCHVPQPPLPSWDITVEIGVERKYLYLKQFRAWDIYKRRVFEILKVVAANPTKEEGSIQVENVIKLKHRGDMVPMKNHCNNEERCIPFEEVPISSVEMMLEHRYKNLEDRPACDCCDCKMFFQYKMRAVENARLDAE</sequence>
<evidence type="ECO:0000256" key="1">
    <source>
        <dbReference type="SAM" id="MobiDB-lite"/>
    </source>
</evidence>
<protein>
    <submittedName>
        <fullName evidence="2">Uncharacterized protein</fullName>
    </submittedName>
</protein>
<gene>
    <name evidence="2" type="ORF">ACHAWO_000457</name>
</gene>
<evidence type="ECO:0000313" key="2">
    <source>
        <dbReference type="EMBL" id="KAL3799225.1"/>
    </source>
</evidence>
<evidence type="ECO:0000313" key="3">
    <source>
        <dbReference type="Proteomes" id="UP001530400"/>
    </source>
</evidence>
<comment type="caution">
    <text evidence="2">The sequence shown here is derived from an EMBL/GenBank/DDBJ whole genome shotgun (WGS) entry which is preliminary data.</text>
</comment>
<feature type="compositionally biased region" description="Low complexity" evidence="1">
    <location>
        <begin position="42"/>
        <end position="51"/>
    </location>
</feature>
<reference evidence="2 3" key="1">
    <citation type="submission" date="2024-10" db="EMBL/GenBank/DDBJ databases">
        <title>Updated reference genomes for cyclostephanoid diatoms.</title>
        <authorList>
            <person name="Roberts W.R."/>
            <person name="Alverson A.J."/>
        </authorList>
    </citation>
    <scope>NUCLEOTIDE SEQUENCE [LARGE SCALE GENOMIC DNA]</scope>
    <source>
        <strain evidence="2 3">AJA010-31</strain>
    </source>
</reference>
<accession>A0ABD3QFY9</accession>
<proteinExistence type="predicted"/>
<dbReference type="AlphaFoldDB" id="A0ABD3QFY9"/>